<evidence type="ECO:0000256" key="9">
    <source>
        <dbReference type="ARBA" id="ARBA00023242"/>
    </source>
</evidence>
<keyword evidence="13" id="KW-1185">Reference proteome</keyword>
<reference evidence="12 13" key="1">
    <citation type="submission" date="2021-02" db="EMBL/GenBank/DDBJ databases">
        <title>Plant Genome Project.</title>
        <authorList>
            <person name="Zhang R.-G."/>
        </authorList>
    </citation>
    <scope>NUCLEOTIDE SEQUENCE [LARGE SCALE GENOMIC DNA]</scope>
    <source>
        <tissue evidence="12">Leaves</tissue>
    </source>
</reference>
<feature type="compositionally biased region" description="Basic residues" evidence="10">
    <location>
        <begin position="1143"/>
        <end position="1153"/>
    </location>
</feature>
<evidence type="ECO:0000313" key="12">
    <source>
        <dbReference type="EMBL" id="KAH7561184.1"/>
    </source>
</evidence>
<dbReference type="InterPro" id="IPR028924">
    <property type="entry name" value="Perm-CXXC"/>
</dbReference>
<feature type="region of interest" description="Disordered" evidence="10">
    <location>
        <begin position="300"/>
        <end position="433"/>
    </location>
</feature>
<feature type="compositionally biased region" description="Basic and acidic residues" evidence="10">
    <location>
        <begin position="1154"/>
        <end position="1175"/>
    </location>
</feature>
<feature type="region of interest" description="Disordered" evidence="10">
    <location>
        <begin position="1127"/>
        <end position="1175"/>
    </location>
</feature>
<feature type="region of interest" description="Disordered" evidence="10">
    <location>
        <begin position="816"/>
        <end position="840"/>
    </location>
</feature>
<accession>A0ABQ8HJE7</accession>
<keyword evidence="7" id="KW-0411">Iron-sulfur</keyword>
<organism evidence="12 13">
    <name type="scientific">Xanthoceras sorbifolium</name>
    <dbReference type="NCBI Taxonomy" id="99658"/>
    <lineage>
        <taxon>Eukaryota</taxon>
        <taxon>Viridiplantae</taxon>
        <taxon>Streptophyta</taxon>
        <taxon>Embryophyta</taxon>
        <taxon>Tracheophyta</taxon>
        <taxon>Spermatophyta</taxon>
        <taxon>Magnoliopsida</taxon>
        <taxon>eudicotyledons</taxon>
        <taxon>Gunneridae</taxon>
        <taxon>Pentapetalae</taxon>
        <taxon>rosids</taxon>
        <taxon>malvids</taxon>
        <taxon>Sapindales</taxon>
        <taxon>Sapindaceae</taxon>
        <taxon>Xanthoceroideae</taxon>
        <taxon>Xanthoceras</taxon>
    </lineage>
</organism>
<dbReference type="SMART" id="SM00478">
    <property type="entry name" value="ENDO3c"/>
    <property type="match status" value="1"/>
</dbReference>
<feature type="domain" description="HhH-GPD" evidence="11">
    <location>
        <begin position="1187"/>
        <end position="1325"/>
    </location>
</feature>
<keyword evidence="4" id="KW-0004">4Fe-4S</keyword>
<dbReference type="PANTHER" id="PTHR46213">
    <property type="entry name" value="TRANSCRIPTIONAL ACTIVATOR DEMETER"/>
    <property type="match status" value="1"/>
</dbReference>
<comment type="subcellular location">
    <subcellularLocation>
        <location evidence="2">Nucleus</location>
    </subcellularLocation>
</comment>
<evidence type="ECO:0000313" key="13">
    <source>
        <dbReference type="Proteomes" id="UP000827721"/>
    </source>
</evidence>
<proteinExistence type="inferred from homology"/>
<evidence type="ECO:0000256" key="1">
    <source>
        <dbReference type="ARBA" id="ARBA00001966"/>
    </source>
</evidence>
<keyword evidence="8" id="KW-0238">DNA-binding</keyword>
<evidence type="ECO:0000256" key="7">
    <source>
        <dbReference type="ARBA" id="ARBA00023014"/>
    </source>
</evidence>
<evidence type="ECO:0000259" key="11">
    <source>
        <dbReference type="SMART" id="SM00478"/>
    </source>
</evidence>
<dbReference type="Pfam" id="PF15628">
    <property type="entry name" value="RRM_DME"/>
    <property type="match status" value="1"/>
</dbReference>
<comment type="cofactor">
    <cofactor evidence="1">
        <name>[4Fe-4S] cluster</name>
        <dbReference type="ChEBI" id="CHEBI:49883"/>
    </cofactor>
</comment>
<evidence type="ECO:0000256" key="8">
    <source>
        <dbReference type="ARBA" id="ARBA00023125"/>
    </source>
</evidence>
<evidence type="ECO:0000256" key="5">
    <source>
        <dbReference type="ARBA" id="ARBA00022723"/>
    </source>
</evidence>
<dbReference type="InterPro" id="IPR011257">
    <property type="entry name" value="DNA_glycosylase"/>
</dbReference>
<dbReference type="Pfam" id="PF15629">
    <property type="entry name" value="Perm-CXXC"/>
    <property type="match status" value="1"/>
</dbReference>
<gene>
    <name evidence="12" type="ORF">JRO89_XS10G0186600</name>
</gene>
<dbReference type="InterPro" id="IPR023170">
    <property type="entry name" value="HhH_base_excis_C"/>
</dbReference>
<evidence type="ECO:0000256" key="6">
    <source>
        <dbReference type="ARBA" id="ARBA00023004"/>
    </source>
</evidence>
<dbReference type="InterPro" id="IPR003651">
    <property type="entry name" value="Endonuclease3_FeS-loop_motif"/>
</dbReference>
<evidence type="ECO:0000256" key="2">
    <source>
        <dbReference type="ARBA" id="ARBA00004123"/>
    </source>
</evidence>
<dbReference type="CDD" id="cd00056">
    <property type="entry name" value="ENDO3c"/>
    <property type="match status" value="1"/>
</dbReference>
<feature type="compositionally biased region" description="Basic residues" evidence="10">
    <location>
        <begin position="344"/>
        <end position="361"/>
    </location>
</feature>
<dbReference type="SUPFAM" id="SSF48150">
    <property type="entry name" value="DNA-glycosylase"/>
    <property type="match status" value="1"/>
</dbReference>
<feature type="compositionally biased region" description="Polar residues" evidence="10">
    <location>
        <begin position="300"/>
        <end position="327"/>
    </location>
</feature>
<dbReference type="InterPro" id="IPR028925">
    <property type="entry name" value="RRM_DME"/>
</dbReference>
<sequence>MVCCRMYDYKVYQRKTRGAIDKALKNNELQRECSWIPGTPAKLLSRPLERNPVCGFPVVNSEEGEKEACNEATQTCSSDEGRTGTGGLCLYSTGLIDLNKSCDEWQDVDGRFQAKASSSACDKVVDDPGKKPTGFGFNGCRDSSTVQVDEISKDSNFLIPGGSDDGLDEMEGQLSVIPLTQLLTSYNVVTQQVVDWTITVDTQIDTSTKESDVVFKGVDISIPGTLSSTIVDASYSQESANSTTHDVDEVTATFSSVKVSQADSNTEEPDRRNYLLANSDVLLGHSQLKDTNIAENLKKNTNNAESMQTDNSTTESCASPNSQQNVQEDVVSGAGVENLNKQSEKKRRTQQKPKRKKHRPRVAVEGRKPRKVLQPKTPKPVTPKRPSSKETAPSKKRKYVRKSSQQNSVPEDFIDETLPKRRKSSRKTNKNEPVVISELAEKTSKRRAFNFDCRRALSFDLENQSRDETITTPHLLELQVVDECLNISEQSELYVPNRCKKTRSQRRRRLNTLFMPKLNLGGVGIPTKRKRLRRLIRRSNLALLIAPPICNQLPRLSFEKAQTGEKEKEEAEVIREPEARKKIMLRNYYHQRKVMENRRKMGLGFVDLNDEIFLFTAKDRGSPRVMQEERIASAMQANPLEITVKSRSISLLHNVFNSQQVSHELRNDSVMKKNSLKPKDICLTISRSSQEALQVQKINSVNKKVPPELKLLSRVVKTREEHVQEVRYNSYNQKCLKGSEDVWLVPKSSGSSPGHEVPFSRSTYKYENFKSNFNPDVGSQKVSKEKRISSLIEEEESKEIIFICEQLELLTIKDGGRRSKKKKKHGRNTQGPNSGHGTLVPYQELPIRNRKRISGKVDLDPDTLRVWNQLMNIKDSDGNEEKTDPEKEDRWRREREVFQGRIESFTARMHLILGDRRFKPWKGSVVDSVVGVYLTQNVSDSLSSSAYMSLAAKFPLQTTSNNTANNLASTGAAYDFEGNVYFVTEPEPDRSCELKNRIEPLDSGIEGISLVEPHTFEDSSNVQLIDRIDRIQLSPAFNPQADFASMSKTCTPGSCSCSIELPVLENTTLPQDLHYNGGKISSCEEGQRDMYIASTRMDCGNQASTSGRINELNGDCGFISQPDFYDLEGPRSHMQQAEVATVKSKKTPRGKGPKPKDDKAKKASPKEKKKDNQEQKDWELFRKMYATGEQTSSDCMDSVDWEAVRLAEPKEVAKAIKDRGQHNIIAGRIQDFLNRLIKVHNGIDLEWLRTAPPDIVKEYLLEIPGLGLKSVECVRLLSLQHIAFPVDTNVGRIAVRLGWVPLEPLPESVQIHLLEQYPLMDTIQKYLWPRLCNLDQRTLYELHYQMITFGKVFCTKRNPNCGVCPLRGECKHFASAFASARLALPGPAERGVVKIPNWAKRNPSVDVNPIPVTLLEADLISESGNLTNNCEPIIEEPSSPEPQCTAPMSPELDLEDFSSGELEDIPTIRLQEQEFKENLQNFMQSNKIMLQDSRALVVLAAEAASMPPPKLKSINRLRTEHLVYVLPDNHLMLRGFERREPDDPCPYLLSIWTPGETPNSFEKPINKCNSGESEFCNEQTCYSCNRNREQDADIVRGTILIPCRTANRGRFPLNGTYFQVNEVFADHETSYDPISVPRSMIAHLPTQTAYFGTSATSIFRALDLPEIQRCFWRGYICVRGFDRKIRAPRSLVKRFHTSPSQMGKPSEKWNDE</sequence>
<dbReference type="InterPro" id="IPR044811">
    <property type="entry name" value="DME/ROS1"/>
</dbReference>
<protein>
    <recommendedName>
        <fullName evidence="11">HhH-GPD domain-containing protein</fullName>
    </recommendedName>
</protein>
<dbReference type="InterPro" id="IPR003265">
    <property type="entry name" value="HhH-GPD_domain"/>
</dbReference>
<dbReference type="PANTHER" id="PTHR46213:SF13">
    <property type="entry name" value="DEMETER-LIKE PROTEIN 2-RELATED"/>
    <property type="match status" value="1"/>
</dbReference>
<keyword evidence="9" id="KW-0539">Nucleus</keyword>
<dbReference type="EMBL" id="JAFEMO010000010">
    <property type="protein sequence ID" value="KAH7561184.1"/>
    <property type="molecule type" value="Genomic_DNA"/>
</dbReference>
<name>A0ABQ8HJE7_9ROSI</name>
<evidence type="ECO:0000256" key="4">
    <source>
        <dbReference type="ARBA" id="ARBA00022485"/>
    </source>
</evidence>
<dbReference type="SMART" id="SM00525">
    <property type="entry name" value="FES"/>
    <property type="match status" value="1"/>
</dbReference>
<comment type="similarity">
    <text evidence="3">Belongs to the DNA glycosylase family. DEMETER subfamily.</text>
</comment>
<keyword evidence="5" id="KW-0479">Metal-binding</keyword>
<evidence type="ECO:0000256" key="3">
    <source>
        <dbReference type="ARBA" id="ARBA00005646"/>
    </source>
</evidence>
<evidence type="ECO:0000256" key="10">
    <source>
        <dbReference type="SAM" id="MobiDB-lite"/>
    </source>
</evidence>
<dbReference type="Proteomes" id="UP000827721">
    <property type="component" value="Unassembled WGS sequence"/>
</dbReference>
<comment type="caution">
    <text evidence="12">The sequence shown here is derived from an EMBL/GenBank/DDBJ whole genome shotgun (WGS) entry which is preliminary data.</text>
</comment>
<feature type="compositionally biased region" description="Basic residues" evidence="10">
    <location>
        <begin position="818"/>
        <end position="827"/>
    </location>
</feature>
<dbReference type="Gene3D" id="1.10.1670.10">
    <property type="entry name" value="Helix-hairpin-Helix base-excision DNA repair enzymes (C-terminal)"/>
    <property type="match status" value="1"/>
</dbReference>
<keyword evidence="6" id="KW-0408">Iron</keyword>